<proteinExistence type="predicted"/>
<evidence type="ECO:0000313" key="5">
    <source>
        <dbReference type="Proteomes" id="UP000650524"/>
    </source>
</evidence>
<dbReference type="EMBL" id="JACNJD010000389">
    <property type="protein sequence ID" value="MBC8179463.1"/>
    <property type="molecule type" value="Genomic_DNA"/>
</dbReference>
<dbReference type="Gene3D" id="3.40.50.2300">
    <property type="match status" value="1"/>
</dbReference>
<evidence type="ECO:0000256" key="1">
    <source>
        <dbReference type="ARBA" id="ARBA00022553"/>
    </source>
</evidence>
<dbReference type="PANTHER" id="PTHR44591:SF3">
    <property type="entry name" value="RESPONSE REGULATORY DOMAIN-CONTAINING PROTEIN"/>
    <property type="match status" value="1"/>
</dbReference>
<reference evidence="4 5" key="1">
    <citation type="submission" date="2020-08" db="EMBL/GenBank/DDBJ databases">
        <title>Bridging the membrane lipid divide: bacteria of the FCB group superphylum have the potential to synthesize archaeal ether lipids.</title>
        <authorList>
            <person name="Villanueva L."/>
            <person name="Von Meijenfeldt F.A.B."/>
            <person name="Westbye A.B."/>
            <person name="Yadav S."/>
            <person name="Hopmans E.C."/>
            <person name="Dutilh B.E."/>
            <person name="Sinninghe Damste J.S."/>
        </authorList>
    </citation>
    <scope>NUCLEOTIDE SEQUENCE [LARGE SCALE GENOMIC DNA]</scope>
    <source>
        <strain evidence="4">NIOZ-UU27</strain>
    </source>
</reference>
<feature type="modified residue" description="4-aspartylphosphate" evidence="2">
    <location>
        <position position="57"/>
    </location>
</feature>
<sequence>MDKTLLDGKRILIVDDEPDVLETLEDLLSVCEVVKASSFLEAKNLLATEYFDMAILDIMGVDGYKLLEIANKQKVIAVMLTAYALSPEDTTRSFKDGAASFVPKEEMTNIVIYLNDILEAKEAGKSLAWRWMERFSDFYDRKFGMDWKDRDKDFWESLKYYDRA</sequence>
<dbReference type="CDD" id="cd00156">
    <property type="entry name" value="REC"/>
    <property type="match status" value="1"/>
</dbReference>
<evidence type="ECO:0000259" key="3">
    <source>
        <dbReference type="PROSITE" id="PS50110"/>
    </source>
</evidence>
<dbReference type="InterPro" id="IPR050595">
    <property type="entry name" value="Bact_response_regulator"/>
</dbReference>
<dbReference type="PANTHER" id="PTHR44591">
    <property type="entry name" value="STRESS RESPONSE REGULATOR PROTEIN 1"/>
    <property type="match status" value="1"/>
</dbReference>
<accession>A0A8J6N405</accession>
<name>A0A8J6N405_9DELT</name>
<dbReference type="AlphaFoldDB" id="A0A8J6N405"/>
<dbReference type="Proteomes" id="UP000650524">
    <property type="component" value="Unassembled WGS sequence"/>
</dbReference>
<protein>
    <submittedName>
        <fullName evidence="4">Response regulator</fullName>
    </submittedName>
</protein>
<organism evidence="4 5">
    <name type="scientific">Candidatus Desulfacyla euxinica</name>
    <dbReference type="NCBI Taxonomy" id="2841693"/>
    <lineage>
        <taxon>Bacteria</taxon>
        <taxon>Deltaproteobacteria</taxon>
        <taxon>Candidatus Desulfacyla</taxon>
    </lineage>
</organism>
<comment type="caution">
    <text evidence="4">The sequence shown here is derived from an EMBL/GenBank/DDBJ whole genome shotgun (WGS) entry which is preliminary data.</text>
</comment>
<feature type="domain" description="Response regulatory" evidence="3">
    <location>
        <begin position="10"/>
        <end position="119"/>
    </location>
</feature>
<evidence type="ECO:0000256" key="2">
    <source>
        <dbReference type="PROSITE-ProRule" id="PRU00169"/>
    </source>
</evidence>
<dbReference type="PROSITE" id="PS50110">
    <property type="entry name" value="RESPONSE_REGULATORY"/>
    <property type="match status" value="1"/>
</dbReference>
<gene>
    <name evidence="4" type="ORF">H8E19_18820</name>
</gene>
<dbReference type="SMART" id="SM00448">
    <property type="entry name" value="REC"/>
    <property type="match status" value="1"/>
</dbReference>
<dbReference type="InterPro" id="IPR011006">
    <property type="entry name" value="CheY-like_superfamily"/>
</dbReference>
<dbReference type="GO" id="GO:0000160">
    <property type="term" value="P:phosphorelay signal transduction system"/>
    <property type="evidence" value="ECO:0007669"/>
    <property type="project" value="InterPro"/>
</dbReference>
<evidence type="ECO:0000313" key="4">
    <source>
        <dbReference type="EMBL" id="MBC8179463.1"/>
    </source>
</evidence>
<dbReference type="Pfam" id="PF00072">
    <property type="entry name" value="Response_reg"/>
    <property type="match status" value="1"/>
</dbReference>
<dbReference type="InterPro" id="IPR001789">
    <property type="entry name" value="Sig_transdc_resp-reg_receiver"/>
</dbReference>
<dbReference type="SUPFAM" id="SSF52172">
    <property type="entry name" value="CheY-like"/>
    <property type="match status" value="1"/>
</dbReference>
<keyword evidence="1 2" id="KW-0597">Phosphoprotein</keyword>